<evidence type="ECO:0000313" key="3">
    <source>
        <dbReference type="Proteomes" id="UP001164305"/>
    </source>
</evidence>
<name>A0ABY6G2P6_9MICO</name>
<feature type="transmembrane region" description="Helical" evidence="1">
    <location>
        <begin position="6"/>
        <end position="34"/>
    </location>
</feature>
<keyword evidence="3" id="KW-1185">Reference proteome</keyword>
<accession>A0ABY6G2P6</accession>
<protein>
    <recommendedName>
        <fullName evidence="4">DUF4190 domain-containing protein</fullName>
    </recommendedName>
</protein>
<evidence type="ECO:0000256" key="1">
    <source>
        <dbReference type="SAM" id="Phobius"/>
    </source>
</evidence>
<dbReference type="EMBL" id="CP107020">
    <property type="protein sequence ID" value="UYG17485.1"/>
    <property type="molecule type" value="Genomic_DNA"/>
</dbReference>
<keyword evidence="1" id="KW-0472">Membrane</keyword>
<dbReference type="RefSeq" id="WP_263594694.1">
    <property type="nucleotide sequence ID" value="NZ_CP107020.1"/>
</dbReference>
<organism evidence="2 3">
    <name type="scientific">Brachybacterium huguangmaarense</name>
    <dbReference type="NCBI Taxonomy" id="1652028"/>
    <lineage>
        <taxon>Bacteria</taxon>
        <taxon>Bacillati</taxon>
        <taxon>Actinomycetota</taxon>
        <taxon>Actinomycetes</taxon>
        <taxon>Micrococcales</taxon>
        <taxon>Dermabacteraceae</taxon>
        <taxon>Brachybacterium</taxon>
    </lineage>
</organism>
<keyword evidence="1" id="KW-1133">Transmembrane helix</keyword>
<dbReference type="Proteomes" id="UP001164305">
    <property type="component" value="Chromosome"/>
</dbReference>
<gene>
    <name evidence="2" type="ORF">BRM3_03385</name>
</gene>
<keyword evidence="1" id="KW-0812">Transmembrane</keyword>
<reference evidence="2" key="1">
    <citation type="submission" date="2022-10" db="EMBL/GenBank/DDBJ databases">
        <title>Whole-Genome Sequencing of Brachybacterium huguangmaarense BRM-3, Isolated from Betula schmidtii.</title>
        <authorList>
            <person name="Haam D."/>
        </authorList>
    </citation>
    <scope>NUCLEOTIDE SEQUENCE</scope>
    <source>
        <strain evidence="2">BRM-3</strain>
    </source>
</reference>
<sequence length="137" mass="14284">MSEDGRLAWALGLLGLLGVPGLAALVMSIVMLVVGLLQRRRNPVAAHVGTRAAIFGGITLATVIAFFTILIIGMVTTDPTRTYDTPPPLGIALIVLGIWMILVGPLVGVVMGIVALVRPVSRDKAAAILERAANAPR</sequence>
<feature type="transmembrane region" description="Helical" evidence="1">
    <location>
        <begin position="54"/>
        <end position="77"/>
    </location>
</feature>
<feature type="transmembrane region" description="Helical" evidence="1">
    <location>
        <begin position="89"/>
        <end position="117"/>
    </location>
</feature>
<evidence type="ECO:0000313" key="2">
    <source>
        <dbReference type="EMBL" id="UYG17485.1"/>
    </source>
</evidence>
<evidence type="ECO:0008006" key="4">
    <source>
        <dbReference type="Google" id="ProtNLM"/>
    </source>
</evidence>
<proteinExistence type="predicted"/>